<evidence type="ECO:0000256" key="1">
    <source>
        <dbReference type="SAM" id="SignalP"/>
    </source>
</evidence>
<feature type="chain" id="PRO_5043522749" evidence="1">
    <location>
        <begin position="17"/>
        <end position="311"/>
    </location>
</feature>
<gene>
    <name evidence="2" type="ORF">VNE69_08119</name>
</gene>
<keyword evidence="3" id="KW-1185">Reference proteome</keyword>
<dbReference type="KEGG" id="vnx:VNE69_08119"/>
<sequence>MIHLIFQIIAISCTDSVFVIPDGENASVYIALNEEDLPASYIITELVNENFIKESIKTYKQRSKLESIGQYPFEKITVKDRIGLKSIFNSFKYGISKNKKKTESFLNSYLVAVAKIPNYKNKKYIIDLMKPKDFCLADTYSTSKKLFFNEFPNFYLLEFCRPYNCSKYRPLQLIPSLYQNALLFSLNQRTININQNNLEINEKFESENEVFNKQANDESEDKIINKREVLEIRNDFTGKPVLNNLENEKSDENTIQETNEEIFEDLNTQESSKKIYLLTQEKEKNDIYLDCKVFEKNRSYISVYNFGNLFD</sequence>
<keyword evidence="1" id="KW-0732">Signal</keyword>
<evidence type="ECO:0000313" key="3">
    <source>
        <dbReference type="Proteomes" id="UP001334084"/>
    </source>
</evidence>
<dbReference type="EMBL" id="CP142733">
    <property type="protein sequence ID" value="WUR04364.1"/>
    <property type="molecule type" value="Genomic_DNA"/>
</dbReference>
<organism evidence="2 3">
    <name type="scientific">Vairimorpha necatrix</name>
    <dbReference type="NCBI Taxonomy" id="6039"/>
    <lineage>
        <taxon>Eukaryota</taxon>
        <taxon>Fungi</taxon>
        <taxon>Fungi incertae sedis</taxon>
        <taxon>Microsporidia</taxon>
        <taxon>Nosematidae</taxon>
        <taxon>Vairimorpha</taxon>
    </lineage>
</organism>
<dbReference type="Proteomes" id="UP001334084">
    <property type="component" value="Chromosome 8"/>
</dbReference>
<accession>A0AAX4JEC9</accession>
<protein>
    <submittedName>
        <fullName evidence="2">SP-containing protein</fullName>
    </submittedName>
</protein>
<dbReference type="RefSeq" id="XP_065330509.1">
    <property type="nucleotide sequence ID" value="XM_065474437.1"/>
</dbReference>
<reference evidence="2" key="1">
    <citation type="journal article" date="2024" name="BMC Genomics">
        <title>Functional annotation of a divergent genome using sequence and structure-based similarity.</title>
        <authorList>
            <person name="Svedberg D."/>
            <person name="Winiger R.R."/>
            <person name="Berg A."/>
            <person name="Sharma H."/>
            <person name="Tellgren-Roth C."/>
            <person name="Debrunner-Vossbrinck B.A."/>
            <person name="Vossbrinck C.R."/>
            <person name="Barandun J."/>
        </authorList>
    </citation>
    <scope>NUCLEOTIDE SEQUENCE</scope>
    <source>
        <strain evidence="2">Illinois isolate</strain>
    </source>
</reference>
<evidence type="ECO:0000313" key="2">
    <source>
        <dbReference type="EMBL" id="WUR04364.1"/>
    </source>
</evidence>
<proteinExistence type="predicted"/>
<name>A0AAX4JEC9_9MICR</name>
<dbReference type="GeneID" id="90542195"/>
<feature type="signal peptide" evidence="1">
    <location>
        <begin position="1"/>
        <end position="16"/>
    </location>
</feature>
<dbReference type="AlphaFoldDB" id="A0AAX4JEC9"/>